<organism evidence="1 2">
    <name type="scientific">Dimorphilus gyrociliatus</name>
    <dbReference type="NCBI Taxonomy" id="2664684"/>
    <lineage>
        <taxon>Eukaryota</taxon>
        <taxon>Metazoa</taxon>
        <taxon>Spiralia</taxon>
        <taxon>Lophotrochozoa</taxon>
        <taxon>Annelida</taxon>
        <taxon>Polychaeta</taxon>
        <taxon>Polychaeta incertae sedis</taxon>
        <taxon>Dinophilidae</taxon>
        <taxon>Dimorphilus</taxon>
    </lineage>
</organism>
<name>A0A7I8WE15_9ANNE</name>
<gene>
    <name evidence="1" type="ORF">DGYR_LOCUS13691</name>
</gene>
<evidence type="ECO:0000313" key="1">
    <source>
        <dbReference type="EMBL" id="CAD5126448.1"/>
    </source>
</evidence>
<proteinExistence type="predicted"/>
<accession>A0A7I8WE15</accession>
<protein>
    <submittedName>
        <fullName evidence="1">DgyrCDS14577</fullName>
    </submittedName>
</protein>
<dbReference type="Proteomes" id="UP000549394">
    <property type="component" value="Unassembled WGS sequence"/>
</dbReference>
<reference evidence="1 2" key="1">
    <citation type="submission" date="2020-08" db="EMBL/GenBank/DDBJ databases">
        <authorList>
            <person name="Hejnol A."/>
        </authorList>
    </citation>
    <scope>NUCLEOTIDE SEQUENCE [LARGE SCALE GENOMIC DNA]</scope>
</reference>
<evidence type="ECO:0000313" key="2">
    <source>
        <dbReference type="Proteomes" id="UP000549394"/>
    </source>
</evidence>
<sequence>MDIVSTSRNHLFDIFLLDESFGSDSSSIKIQPKEYGPLGKNLGFNTIVVIAYDVDKSSSKYEEYDNVAELESGATCNHSSSLPGKECQRAIDWNLSESWNAICTGGVSCTDQYITINFIRPIIPYLVTVAKKFGHFYIKDLEVHWSSGHIQLERLQAILYTQSIYHSNEISIETGFKLTIKSSYSGDNLGFRNIFVFSKRNTEHVYSIQEISPVIYYIPGEYQNNFRTLKFKVYAQGKSNQTENCSSIIIGFKDNNAKQFQIHMNVIEDNENYLMFTIFKPTERIEKFHLKSSLVKCNKWSEFWLEIFSEKVCFGSGKGYGIDTLAEMAQKYSHLVNNNAFLANTTQLSTDRMIPA</sequence>
<comment type="caution">
    <text evidence="1">The sequence shown here is derived from an EMBL/GenBank/DDBJ whole genome shotgun (WGS) entry which is preliminary data.</text>
</comment>
<dbReference type="AlphaFoldDB" id="A0A7I8WE15"/>
<keyword evidence="2" id="KW-1185">Reference proteome</keyword>
<dbReference type="EMBL" id="CAJFCJ010000049">
    <property type="protein sequence ID" value="CAD5126448.1"/>
    <property type="molecule type" value="Genomic_DNA"/>
</dbReference>